<dbReference type="InterPro" id="IPR011650">
    <property type="entry name" value="Peptidase_M20_dimer"/>
</dbReference>
<dbReference type="SUPFAM" id="SSF53187">
    <property type="entry name" value="Zn-dependent exopeptidases"/>
    <property type="match status" value="1"/>
</dbReference>
<dbReference type="EMBL" id="CP011125">
    <property type="protein sequence ID" value="AKF09416.1"/>
    <property type="molecule type" value="Genomic_DNA"/>
</dbReference>
<dbReference type="Proteomes" id="UP000034883">
    <property type="component" value="Chromosome"/>
</dbReference>
<dbReference type="PANTHER" id="PTHR32494:SF19">
    <property type="entry name" value="ALLANTOATE DEIMINASE-RELATED"/>
    <property type="match status" value="1"/>
</dbReference>
<organism evidence="9 10">
    <name type="scientific">Sandaracinus amylolyticus</name>
    <dbReference type="NCBI Taxonomy" id="927083"/>
    <lineage>
        <taxon>Bacteria</taxon>
        <taxon>Pseudomonadati</taxon>
        <taxon>Myxococcota</taxon>
        <taxon>Polyangia</taxon>
        <taxon>Polyangiales</taxon>
        <taxon>Sandaracinaceae</taxon>
        <taxon>Sandaracinus</taxon>
    </lineage>
</organism>
<feature type="binding site" evidence="7">
    <location>
        <position position="131"/>
    </location>
    <ligand>
        <name>Zn(2+)</name>
        <dbReference type="ChEBI" id="CHEBI:29105"/>
        <label>2</label>
    </ligand>
</feature>
<dbReference type="Pfam" id="PF01546">
    <property type="entry name" value="Peptidase_M20"/>
    <property type="match status" value="1"/>
</dbReference>
<dbReference type="Gene3D" id="3.30.70.360">
    <property type="match status" value="1"/>
</dbReference>
<keyword evidence="10" id="KW-1185">Reference proteome</keyword>
<accession>A0A0F6YLP2</accession>
<evidence type="ECO:0000256" key="1">
    <source>
        <dbReference type="ARBA" id="ARBA00001936"/>
    </source>
</evidence>
<proteinExistence type="inferred from homology"/>
<gene>
    <name evidence="9" type="ORF">DB32_006565</name>
</gene>
<dbReference type="GO" id="GO:0046872">
    <property type="term" value="F:metal ion binding"/>
    <property type="evidence" value="ECO:0007669"/>
    <property type="project" value="UniProtKB-KW"/>
</dbReference>
<dbReference type="PIRSF" id="PIRSF001235">
    <property type="entry name" value="Amidase_carbamoylase"/>
    <property type="match status" value="1"/>
</dbReference>
<evidence type="ECO:0000256" key="6">
    <source>
        <dbReference type="ARBA" id="ARBA00023211"/>
    </source>
</evidence>
<dbReference type="SUPFAM" id="SSF55031">
    <property type="entry name" value="Bacterial exopeptidase dimerisation domain"/>
    <property type="match status" value="1"/>
</dbReference>
<evidence type="ECO:0000256" key="3">
    <source>
        <dbReference type="ARBA" id="ARBA00011738"/>
    </source>
</evidence>
<feature type="domain" description="Peptidase M20 dimerisation" evidence="8">
    <location>
        <begin position="219"/>
        <end position="317"/>
    </location>
</feature>
<feature type="binding site" evidence="7">
    <location>
        <position position="388"/>
    </location>
    <ligand>
        <name>Zn(2+)</name>
        <dbReference type="ChEBI" id="CHEBI:29105"/>
        <label>2</label>
    </ligand>
</feature>
<dbReference type="InterPro" id="IPR010158">
    <property type="entry name" value="Amidase_Cbmase"/>
</dbReference>
<keyword evidence="7" id="KW-0862">Zinc</keyword>
<dbReference type="AlphaFoldDB" id="A0A0F6YLP2"/>
<evidence type="ECO:0000256" key="2">
    <source>
        <dbReference type="ARBA" id="ARBA00006153"/>
    </source>
</evidence>
<dbReference type="STRING" id="927083.DB32_006565"/>
<name>A0A0F6YLP2_9BACT</name>
<dbReference type="NCBIfam" id="TIGR01879">
    <property type="entry name" value="hydantase"/>
    <property type="match status" value="1"/>
</dbReference>
<dbReference type="InterPro" id="IPR002933">
    <property type="entry name" value="Peptidase_M20"/>
</dbReference>
<dbReference type="InterPro" id="IPR036264">
    <property type="entry name" value="Bact_exopeptidase_dim_dom"/>
</dbReference>
<comment type="cofactor">
    <cofactor evidence="1">
        <name>Mn(2+)</name>
        <dbReference type="ChEBI" id="CHEBI:29035"/>
    </cofactor>
</comment>
<dbReference type="KEGG" id="samy:DB32_006565"/>
<comment type="subunit">
    <text evidence="3">Homodimer.</text>
</comment>
<comment type="similarity">
    <text evidence="2">Belongs to the peptidase M20 family.</text>
</comment>
<feature type="binding site" evidence="7">
    <location>
        <position position="195"/>
    </location>
    <ligand>
        <name>Zn(2+)</name>
        <dbReference type="ChEBI" id="CHEBI:29105"/>
        <label>1</label>
    </ligand>
</feature>
<sequence>MIALDLARLADEVDAQLAELATFSAAPAPAVERVLYTKTDLEGRAYVRSLAERAGLKTRVDPIGNTFFRLEGADRDAPAIATGSHVDAIPNAGRFDGTVGVIGGIAALRAIREASIVPARSLEVIAFTSEEPTRFGLGCIGSRLMSGAITPDLVRALRDAEGRAFEDVRRDAGFEGALEQVRLPEGRYAAFVELHVEQGPVLEAERIPIGVVTAIAAPASYALEVRGVGGHAGAVLMPARRDAMTAAAEIVLAVEHAAKSTKSADTVGTVGVVRVHPGAINSIPSRVHLEIDLRDTDLASRRDAFAMIEDAIARVQRERGVEIVLRTINEDPPAISAPAILDTIEASSRALDLRTRRMPSRAYHDALFMARIAPTAMIFVPSVAGVSHRPDELTHPEDVARGVAVLAGTMLRLAAAEVLHG</sequence>
<dbReference type="Pfam" id="PF07687">
    <property type="entry name" value="M20_dimer"/>
    <property type="match status" value="1"/>
</dbReference>
<evidence type="ECO:0000256" key="4">
    <source>
        <dbReference type="ARBA" id="ARBA00022723"/>
    </source>
</evidence>
<dbReference type="PANTHER" id="PTHR32494">
    <property type="entry name" value="ALLANTOATE DEIMINASE-RELATED"/>
    <property type="match status" value="1"/>
</dbReference>
<protein>
    <submittedName>
        <fullName evidence="9">N-carbamoyl-L-amino acid hydrolase</fullName>
    </submittedName>
</protein>
<evidence type="ECO:0000256" key="5">
    <source>
        <dbReference type="ARBA" id="ARBA00022801"/>
    </source>
</evidence>
<reference evidence="9 10" key="1">
    <citation type="submission" date="2015-03" db="EMBL/GenBank/DDBJ databases">
        <title>Genome assembly of Sandaracinus amylolyticus DSM 53668.</title>
        <authorList>
            <person name="Sharma G."/>
            <person name="Subramanian S."/>
        </authorList>
    </citation>
    <scope>NUCLEOTIDE SEQUENCE [LARGE SCALE GENOMIC DNA]</scope>
    <source>
        <strain evidence="9 10">DSM 53668</strain>
    </source>
</reference>
<evidence type="ECO:0000313" key="10">
    <source>
        <dbReference type="Proteomes" id="UP000034883"/>
    </source>
</evidence>
<feature type="binding site" evidence="7">
    <location>
        <position position="96"/>
    </location>
    <ligand>
        <name>Zn(2+)</name>
        <dbReference type="ChEBI" id="CHEBI:29105"/>
        <label>2</label>
    </ligand>
</feature>
<evidence type="ECO:0000313" key="9">
    <source>
        <dbReference type="EMBL" id="AKF09416.1"/>
    </source>
</evidence>
<keyword evidence="6" id="KW-0464">Manganese</keyword>
<dbReference type="OrthoDB" id="9808195at2"/>
<keyword evidence="4 7" id="KW-0479">Metal-binding</keyword>
<feature type="binding site" evidence="7">
    <location>
        <position position="85"/>
    </location>
    <ligand>
        <name>Zn(2+)</name>
        <dbReference type="ChEBI" id="CHEBI:29105"/>
        <label>1</label>
    </ligand>
</feature>
<evidence type="ECO:0000259" key="8">
    <source>
        <dbReference type="Pfam" id="PF07687"/>
    </source>
</evidence>
<feature type="binding site" evidence="7">
    <location>
        <position position="96"/>
    </location>
    <ligand>
        <name>Zn(2+)</name>
        <dbReference type="ChEBI" id="CHEBI:29105"/>
        <label>1</label>
    </ligand>
</feature>
<comment type="cofactor">
    <cofactor evidence="7">
        <name>Zn(2+)</name>
        <dbReference type="ChEBI" id="CHEBI:29105"/>
    </cofactor>
    <text evidence="7">Binds 2 Zn(2+) ions per subunit.</text>
</comment>
<evidence type="ECO:0000256" key="7">
    <source>
        <dbReference type="PIRSR" id="PIRSR001235-1"/>
    </source>
</evidence>
<dbReference type="CDD" id="cd03884">
    <property type="entry name" value="M20_bAS"/>
    <property type="match status" value="1"/>
</dbReference>
<dbReference type="Gene3D" id="3.40.630.10">
    <property type="entry name" value="Zn peptidases"/>
    <property type="match status" value="1"/>
</dbReference>
<dbReference type="GO" id="GO:0016813">
    <property type="term" value="F:hydrolase activity, acting on carbon-nitrogen (but not peptide) bonds, in linear amidines"/>
    <property type="evidence" value="ECO:0007669"/>
    <property type="project" value="InterPro"/>
</dbReference>
<keyword evidence="5 9" id="KW-0378">Hydrolase</keyword>